<protein>
    <submittedName>
        <fullName evidence="1">Uncharacterized protein</fullName>
    </submittedName>
</protein>
<name>A0ACD5U0Q6_AVESA</name>
<dbReference type="EnsemblPlants" id="AVESA.00010b.r2.1DG0157480.1">
    <property type="protein sequence ID" value="AVESA.00010b.r2.1DG0157480.1.CDS.1"/>
    <property type="gene ID" value="AVESA.00010b.r2.1DG0157480"/>
</dbReference>
<sequence length="505" mass="53667">MFLNFKISSIFFPSYIYARLACHKRNASISSRSTSKLETEDQPFAFATQRKAKKMAIAPASRQWTRVRTLGHGASGAEVFLAADEASGELFAVKSACASGEAALRREQGIMSALRSPRVVSCIGGSVGRDGSYQLFLEFAPGGSLADVVARSGGLDEPAVRAYAADVAAGLAYLHGESMVHGDVKSRNIVLGADGRAKLADFGCARKAGGPIIGGTPAFMAPEVARGEQQGPAADVWALGCTVVEMATGRAPWSGMDGDALAALYRIGYTNAAPEVPEWLSTEAKDFLGGCFTRRPSDRCTAAELLEHPFLASSVVLDTKPEDVEGKWVSPKSTLDAAFWEAESDSEVAYEDEPSQSSMAERMKALSCPSSALPDWDSGEGWIDVLSTTTEASDAVAVLAKETADLDAAITGEEQIAEPAGVLGITVDSSVLYVVNAGEADGDYSVRRHQLVCEEYSPCKLLLVQVCNIRINETDFVLAQTRTLLCTVPLCFSVSIAILRHCHVA</sequence>
<evidence type="ECO:0000313" key="1">
    <source>
        <dbReference type="EnsemblPlants" id="AVESA.00010b.r2.1DG0157480.1.CDS.1"/>
    </source>
</evidence>
<accession>A0ACD5U0Q6</accession>
<dbReference type="Proteomes" id="UP001732700">
    <property type="component" value="Chromosome 1D"/>
</dbReference>
<proteinExistence type="predicted"/>
<keyword evidence="2" id="KW-1185">Reference proteome</keyword>
<reference evidence="1" key="2">
    <citation type="submission" date="2025-09" db="UniProtKB">
        <authorList>
            <consortium name="EnsemblPlants"/>
        </authorList>
    </citation>
    <scope>IDENTIFICATION</scope>
</reference>
<reference evidence="1" key="1">
    <citation type="submission" date="2021-05" db="EMBL/GenBank/DDBJ databases">
        <authorList>
            <person name="Scholz U."/>
            <person name="Mascher M."/>
            <person name="Fiebig A."/>
        </authorList>
    </citation>
    <scope>NUCLEOTIDE SEQUENCE [LARGE SCALE GENOMIC DNA]</scope>
</reference>
<evidence type="ECO:0000313" key="2">
    <source>
        <dbReference type="Proteomes" id="UP001732700"/>
    </source>
</evidence>
<organism evidence="1 2">
    <name type="scientific">Avena sativa</name>
    <name type="common">Oat</name>
    <dbReference type="NCBI Taxonomy" id="4498"/>
    <lineage>
        <taxon>Eukaryota</taxon>
        <taxon>Viridiplantae</taxon>
        <taxon>Streptophyta</taxon>
        <taxon>Embryophyta</taxon>
        <taxon>Tracheophyta</taxon>
        <taxon>Spermatophyta</taxon>
        <taxon>Magnoliopsida</taxon>
        <taxon>Liliopsida</taxon>
        <taxon>Poales</taxon>
        <taxon>Poaceae</taxon>
        <taxon>BOP clade</taxon>
        <taxon>Pooideae</taxon>
        <taxon>Poodae</taxon>
        <taxon>Poeae</taxon>
        <taxon>Poeae Chloroplast Group 1 (Aveneae type)</taxon>
        <taxon>Aveninae</taxon>
        <taxon>Avena</taxon>
    </lineage>
</organism>